<name>A0A2T5J1A2_9GAMM</name>
<keyword evidence="5" id="KW-0678">Repressor</keyword>
<keyword evidence="10" id="KW-0804">Transcription</keyword>
<reference evidence="13 14" key="1">
    <citation type="submission" date="2018-04" db="EMBL/GenBank/DDBJ databases">
        <title>Genomic Encyclopedia of Archaeal and Bacterial Type Strains, Phase II (KMG-II): from individual species to whole genera.</title>
        <authorList>
            <person name="Goeker M."/>
        </authorList>
    </citation>
    <scope>NUCLEOTIDE SEQUENCE [LARGE SCALE GENOMIC DNA]</scope>
    <source>
        <strain evidence="13 14">DSM 5822</strain>
    </source>
</reference>
<dbReference type="InterPro" id="IPR000847">
    <property type="entry name" value="LysR_HTH_N"/>
</dbReference>
<dbReference type="InterPro" id="IPR005119">
    <property type="entry name" value="LysR_subst-bd"/>
</dbReference>
<comment type="caution">
    <text evidence="13">The sequence shown here is derived from an EMBL/GenBank/DDBJ whole genome shotgun (WGS) entry which is preliminary data.</text>
</comment>
<sequence length="302" mass="34544">MFDLRQLKTLVAIRDTGSLAEAAQRLHLTQSALSHQLKDLEHVLDLTLLVRKTRPPRFSKAGEALLALADHVLPLVRQTERELNKLRHGQAGRLMLAIECHSCFEWLMPTLNQFRDDWPEVELDFQTGFIDDAQESLLQREIDLVISSNPTQHPDLRFIPLFDYESVLVVGKQHRFQQRPFIYAHELADETLITYPIPHSRLDIFQHFLSPAGIQPSRLRSSELTLMMVQLAASERGVCSLPNWVAAEYVARDWVKTVSLGEHGVWCTLYAAIRQEDTELAFIEDFLTSARQNCLAQLAGIR</sequence>
<dbReference type="Pfam" id="PF03466">
    <property type="entry name" value="LysR_substrate"/>
    <property type="match status" value="1"/>
</dbReference>
<dbReference type="GO" id="GO:0005737">
    <property type="term" value="C:cytoplasm"/>
    <property type="evidence" value="ECO:0007669"/>
    <property type="project" value="UniProtKB-SubCell"/>
</dbReference>
<dbReference type="InterPro" id="IPR036390">
    <property type="entry name" value="WH_DNA-bd_sf"/>
</dbReference>
<evidence type="ECO:0000313" key="13">
    <source>
        <dbReference type="EMBL" id="PTQ90143.1"/>
    </source>
</evidence>
<dbReference type="PANTHER" id="PTHR30126">
    <property type="entry name" value="HTH-TYPE TRANSCRIPTIONAL REGULATOR"/>
    <property type="match status" value="1"/>
</dbReference>
<evidence type="ECO:0000256" key="9">
    <source>
        <dbReference type="ARBA" id="ARBA00023159"/>
    </source>
</evidence>
<dbReference type="SUPFAM" id="SSF53850">
    <property type="entry name" value="Periplasmic binding protein-like II"/>
    <property type="match status" value="1"/>
</dbReference>
<dbReference type="RefSeq" id="WP_107865139.1">
    <property type="nucleotide sequence ID" value="NZ_QAON01000004.1"/>
</dbReference>
<dbReference type="EMBL" id="QAON01000004">
    <property type="protein sequence ID" value="PTQ90143.1"/>
    <property type="molecule type" value="Genomic_DNA"/>
</dbReference>
<dbReference type="Gene3D" id="3.40.190.10">
    <property type="entry name" value="Periplasmic binding protein-like II"/>
    <property type="match status" value="1"/>
</dbReference>
<comment type="subcellular location">
    <subcellularLocation>
        <location evidence="1">Cytoplasm</location>
    </subcellularLocation>
</comment>
<evidence type="ECO:0000256" key="6">
    <source>
        <dbReference type="ARBA" id="ARBA00022605"/>
    </source>
</evidence>
<comment type="similarity">
    <text evidence="2">Belongs to the LysR transcriptional regulatory family.</text>
</comment>
<keyword evidence="8" id="KW-0238">DNA-binding</keyword>
<dbReference type="CDD" id="cd08441">
    <property type="entry name" value="PBP2_MetR"/>
    <property type="match status" value="1"/>
</dbReference>
<dbReference type="SUPFAM" id="SSF46785">
    <property type="entry name" value="Winged helix' DNA-binding domain"/>
    <property type="match status" value="1"/>
</dbReference>
<evidence type="ECO:0000256" key="10">
    <source>
        <dbReference type="ARBA" id="ARBA00023163"/>
    </source>
</evidence>
<evidence type="ECO:0000256" key="1">
    <source>
        <dbReference type="ARBA" id="ARBA00004496"/>
    </source>
</evidence>
<keyword evidence="4" id="KW-0963">Cytoplasm</keyword>
<keyword evidence="6" id="KW-0028">Amino-acid biosynthesis</keyword>
<dbReference type="PRINTS" id="PR00039">
    <property type="entry name" value="HTHLYSR"/>
</dbReference>
<dbReference type="Proteomes" id="UP000244223">
    <property type="component" value="Unassembled WGS sequence"/>
</dbReference>
<evidence type="ECO:0000256" key="3">
    <source>
        <dbReference type="ARBA" id="ARBA00019365"/>
    </source>
</evidence>
<keyword evidence="7" id="KW-0805">Transcription regulation</keyword>
<evidence type="ECO:0000256" key="5">
    <source>
        <dbReference type="ARBA" id="ARBA00022491"/>
    </source>
</evidence>
<dbReference type="PANTHER" id="PTHR30126:SF25">
    <property type="entry name" value="HTH-TYPE TRANSCRIPTIONAL REGULATOR METR"/>
    <property type="match status" value="1"/>
</dbReference>
<dbReference type="GO" id="GO:0009086">
    <property type="term" value="P:methionine biosynthetic process"/>
    <property type="evidence" value="ECO:0007669"/>
    <property type="project" value="UniProtKB-KW"/>
</dbReference>
<evidence type="ECO:0000256" key="2">
    <source>
        <dbReference type="ARBA" id="ARBA00009437"/>
    </source>
</evidence>
<dbReference type="InterPro" id="IPR036388">
    <property type="entry name" value="WH-like_DNA-bd_sf"/>
</dbReference>
<dbReference type="InterPro" id="IPR037406">
    <property type="entry name" value="MetR_PBP2"/>
</dbReference>
<organism evidence="13 14">
    <name type="scientific">Agitococcus lubricus</name>
    <dbReference type="NCBI Taxonomy" id="1077255"/>
    <lineage>
        <taxon>Bacteria</taxon>
        <taxon>Pseudomonadati</taxon>
        <taxon>Pseudomonadota</taxon>
        <taxon>Gammaproteobacteria</taxon>
        <taxon>Moraxellales</taxon>
        <taxon>Moraxellaceae</taxon>
        <taxon>Agitococcus</taxon>
    </lineage>
</organism>
<evidence type="ECO:0000256" key="8">
    <source>
        <dbReference type="ARBA" id="ARBA00023125"/>
    </source>
</evidence>
<keyword evidence="11" id="KW-0486">Methionine biosynthesis</keyword>
<dbReference type="Pfam" id="PF00126">
    <property type="entry name" value="HTH_1"/>
    <property type="match status" value="1"/>
</dbReference>
<evidence type="ECO:0000256" key="7">
    <source>
        <dbReference type="ARBA" id="ARBA00023015"/>
    </source>
</evidence>
<evidence type="ECO:0000259" key="12">
    <source>
        <dbReference type="PROSITE" id="PS50931"/>
    </source>
</evidence>
<dbReference type="GO" id="GO:0003700">
    <property type="term" value="F:DNA-binding transcription factor activity"/>
    <property type="evidence" value="ECO:0007669"/>
    <property type="project" value="InterPro"/>
</dbReference>
<dbReference type="OrthoDB" id="9803735at2"/>
<protein>
    <recommendedName>
        <fullName evidence="3">HTH-type transcriptional regulator MetR</fullName>
    </recommendedName>
</protein>
<keyword evidence="9" id="KW-0010">Activator</keyword>
<accession>A0A2T5J1A2</accession>
<dbReference type="PROSITE" id="PS50931">
    <property type="entry name" value="HTH_LYSR"/>
    <property type="match status" value="1"/>
</dbReference>
<feature type="domain" description="HTH lysR-type" evidence="12">
    <location>
        <begin position="2"/>
        <end position="59"/>
    </location>
</feature>
<evidence type="ECO:0000256" key="11">
    <source>
        <dbReference type="ARBA" id="ARBA00023167"/>
    </source>
</evidence>
<dbReference type="GO" id="GO:0000976">
    <property type="term" value="F:transcription cis-regulatory region binding"/>
    <property type="evidence" value="ECO:0007669"/>
    <property type="project" value="TreeGrafter"/>
</dbReference>
<proteinExistence type="inferred from homology"/>
<gene>
    <name evidence="13" type="ORF">C8N29_104188</name>
</gene>
<evidence type="ECO:0000313" key="14">
    <source>
        <dbReference type="Proteomes" id="UP000244223"/>
    </source>
</evidence>
<evidence type="ECO:0000256" key="4">
    <source>
        <dbReference type="ARBA" id="ARBA00022490"/>
    </source>
</evidence>
<keyword evidence="14" id="KW-1185">Reference proteome</keyword>
<dbReference type="Gene3D" id="1.10.10.10">
    <property type="entry name" value="Winged helix-like DNA-binding domain superfamily/Winged helix DNA-binding domain"/>
    <property type="match status" value="1"/>
</dbReference>
<dbReference type="AlphaFoldDB" id="A0A2T5J1A2"/>